<evidence type="ECO:0000259" key="1">
    <source>
        <dbReference type="Pfam" id="PF05239"/>
    </source>
</evidence>
<gene>
    <name evidence="2" type="ORF">FNU79_15730</name>
</gene>
<sequence length="648" mass="67374">MIKGKDLVGRSVVSLSSGHQIDKVHDLVFDHDANQILALLVDEGGWFRAAKVVPFEAVRSIGEDAVMIDDENSVISARDDSRIADLLDTKVGLVGTRLLTSGGRELGKIADVYFEPTSGKVVGYEATGGLFSDLSSGRTFVPAPESISIGDNAAIVPESVAAAMEEQEAGGLQGAFSNVSDNVKQSYENLSTATKSRQKEFVIGKQAGSEVATEEGLVIVQKGETITTAQADHAEELGLLGSLVGAATGGSMQAAYSSAASNVQGRVDDLSDASQESQMQYVIGKTAGNDVVAGGTPTEGAALSTVIVSKGQVITEQQAESAREHGVLGQLVAAATSGSMQTVYSSASSNLQSRVEDLSSASRERQVEYVLGKVAGSDVHGDDDTVIVLKGQTITPMAVQSAESKNALGSLVASATAGNLQGGMQRLSGSYVRGQTAESAPVTGAPIVGAPAASALGRRVRRDVYGPNRTLIAAQGQIVTQGVLERARELHREDDLLDATGVAQASATESGGPAIGEQLSAGLSNVSAGATGLFDRAKQWLGETRENAGEAVEQRQNDAEVQKVRDALGRPVTRVILDPQDNIILNIGEIITNKAVAAARQADILDMLLDSVSKEEVRINPLDVRPHETGTAALAGVDDVNLQKKPQS</sequence>
<keyword evidence="3" id="KW-1185">Reference proteome</keyword>
<protein>
    <submittedName>
        <fullName evidence="2">Photosystem reaction center subunit H</fullName>
    </submittedName>
</protein>
<dbReference type="OrthoDB" id="53812at2"/>
<dbReference type="InterPro" id="IPR027275">
    <property type="entry name" value="PRC-brl_dom"/>
</dbReference>
<dbReference type="Gene3D" id="2.30.30.240">
    <property type="entry name" value="PRC-barrel domain"/>
    <property type="match status" value="2"/>
</dbReference>
<feature type="domain" description="PRC-barrel" evidence="1">
    <location>
        <begin position="2"/>
        <end position="70"/>
    </location>
</feature>
<evidence type="ECO:0000313" key="2">
    <source>
        <dbReference type="EMBL" id="TSA81078.1"/>
    </source>
</evidence>
<dbReference type="Proteomes" id="UP000316092">
    <property type="component" value="Unassembled WGS sequence"/>
</dbReference>
<dbReference type="Pfam" id="PF05239">
    <property type="entry name" value="PRC"/>
    <property type="match status" value="2"/>
</dbReference>
<dbReference type="AlphaFoldDB" id="A0A553ULL0"/>
<reference evidence="2 3" key="1">
    <citation type="submission" date="2019-07" db="EMBL/GenBank/DDBJ databases">
        <title>Deinococcus detaillus sp. nov., isolated from humus soil in Antarctica.</title>
        <authorList>
            <person name="Zhang K."/>
        </authorList>
    </citation>
    <scope>NUCLEOTIDE SEQUENCE [LARGE SCALE GENOMIC DNA]</scope>
    <source>
        <strain evidence="2 3">H1</strain>
    </source>
</reference>
<dbReference type="InterPro" id="IPR011033">
    <property type="entry name" value="PRC_barrel-like_sf"/>
</dbReference>
<evidence type="ECO:0000313" key="3">
    <source>
        <dbReference type="Proteomes" id="UP000316092"/>
    </source>
</evidence>
<dbReference type="EMBL" id="VKDB01000025">
    <property type="protein sequence ID" value="TSA81078.1"/>
    <property type="molecule type" value="Genomic_DNA"/>
</dbReference>
<feature type="domain" description="PRC-barrel" evidence="1">
    <location>
        <begin position="93"/>
        <end position="158"/>
    </location>
</feature>
<comment type="caution">
    <text evidence="2">The sequence shown here is derived from an EMBL/GenBank/DDBJ whole genome shotgun (WGS) entry which is preliminary data.</text>
</comment>
<proteinExistence type="predicted"/>
<name>A0A553ULL0_9DEIO</name>
<organism evidence="2 3">
    <name type="scientific">Deinococcus detaillensis</name>
    <dbReference type="NCBI Taxonomy" id="2592048"/>
    <lineage>
        <taxon>Bacteria</taxon>
        <taxon>Thermotogati</taxon>
        <taxon>Deinococcota</taxon>
        <taxon>Deinococci</taxon>
        <taxon>Deinococcales</taxon>
        <taxon>Deinococcaceae</taxon>
        <taxon>Deinococcus</taxon>
    </lineage>
</organism>
<accession>A0A553ULL0</accession>
<dbReference type="RefSeq" id="WP_143721753.1">
    <property type="nucleotide sequence ID" value="NZ_VKDB01000025.1"/>
</dbReference>
<dbReference type="SUPFAM" id="SSF50346">
    <property type="entry name" value="PRC-barrel domain"/>
    <property type="match status" value="2"/>
</dbReference>